<dbReference type="PANTHER" id="PTHR30349:SF81">
    <property type="entry name" value="TYROSINE RECOMBINASE XERC"/>
    <property type="match status" value="1"/>
</dbReference>
<dbReference type="InterPro" id="IPR044068">
    <property type="entry name" value="CB"/>
</dbReference>
<protein>
    <recommendedName>
        <fullName evidence="9">Tyrosine recombinase XerC</fullName>
    </recommendedName>
</protein>
<dbReference type="GO" id="GO:0006310">
    <property type="term" value="P:DNA recombination"/>
    <property type="evidence" value="ECO:0007669"/>
    <property type="project" value="UniProtKB-KW"/>
</dbReference>
<dbReference type="InterPro" id="IPR050090">
    <property type="entry name" value="Tyrosine_recombinase_XerCD"/>
</dbReference>
<dbReference type="InterPro" id="IPR004107">
    <property type="entry name" value="Integrase_SAM-like_N"/>
</dbReference>
<evidence type="ECO:0000313" key="8">
    <source>
        <dbReference type="Proteomes" id="UP000231246"/>
    </source>
</evidence>
<dbReference type="Pfam" id="PF02899">
    <property type="entry name" value="Phage_int_SAM_1"/>
    <property type="match status" value="1"/>
</dbReference>
<name>A0A2H0BUF3_9BACT</name>
<dbReference type="Pfam" id="PF00589">
    <property type="entry name" value="Phage_integrase"/>
    <property type="match status" value="1"/>
</dbReference>
<dbReference type="PROSITE" id="PS51900">
    <property type="entry name" value="CB"/>
    <property type="match status" value="1"/>
</dbReference>
<evidence type="ECO:0000256" key="4">
    <source>
        <dbReference type="PROSITE-ProRule" id="PRU01248"/>
    </source>
</evidence>
<dbReference type="InterPro" id="IPR011010">
    <property type="entry name" value="DNA_brk_join_enz"/>
</dbReference>
<comment type="caution">
    <text evidence="7">The sequence shown here is derived from an EMBL/GenBank/DDBJ whole genome shotgun (WGS) entry which is preliminary data.</text>
</comment>
<dbReference type="GO" id="GO:0003677">
    <property type="term" value="F:DNA binding"/>
    <property type="evidence" value="ECO:0007669"/>
    <property type="project" value="UniProtKB-UniRule"/>
</dbReference>
<evidence type="ECO:0000256" key="3">
    <source>
        <dbReference type="ARBA" id="ARBA00023172"/>
    </source>
</evidence>
<reference evidence="7 8" key="1">
    <citation type="submission" date="2017-09" db="EMBL/GenBank/DDBJ databases">
        <title>Depth-based differentiation of microbial function through sediment-hosted aquifers and enrichment of novel symbionts in the deep terrestrial subsurface.</title>
        <authorList>
            <person name="Probst A.J."/>
            <person name="Ladd B."/>
            <person name="Jarett J.K."/>
            <person name="Geller-Mcgrath D.E."/>
            <person name="Sieber C.M."/>
            <person name="Emerson J.B."/>
            <person name="Anantharaman K."/>
            <person name="Thomas B.C."/>
            <person name="Malmstrom R."/>
            <person name="Stieglmeier M."/>
            <person name="Klingl A."/>
            <person name="Woyke T."/>
            <person name="Ryan C.M."/>
            <person name="Banfield J.F."/>
        </authorList>
    </citation>
    <scope>NUCLEOTIDE SEQUENCE [LARGE SCALE GENOMIC DNA]</scope>
    <source>
        <strain evidence="7">CG22_combo_CG10-13_8_21_14_all_38_20</strain>
    </source>
</reference>
<accession>A0A2H0BUF3</accession>
<dbReference type="Gene3D" id="1.10.150.130">
    <property type="match status" value="1"/>
</dbReference>
<dbReference type="PANTHER" id="PTHR30349">
    <property type="entry name" value="PHAGE INTEGRASE-RELATED"/>
    <property type="match status" value="1"/>
</dbReference>
<dbReference type="AlphaFoldDB" id="A0A2H0BUF3"/>
<dbReference type="PROSITE" id="PS51898">
    <property type="entry name" value="TYR_RECOMBINASE"/>
    <property type="match status" value="1"/>
</dbReference>
<dbReference type="InterPro" id="IPR013762">
    <property type="entry name" value="Integrase-like_cat_sf"/>
</dbReference>
<sequence length="317" mass="36973">MILLPDLVEQYLAHLKVERNVSDLTIRNYRHYLTRFLSYLKSHSSPLSAQELTVDIVRKYRLHLTTFKNNKGEPISSKTQGYHVIGLRSFLRYLIKNDIPTLEPDKIDIPKPEARQVEVLDLDQLERLLAQPNPGKLNELRDKAILEMLFSTGLRVAELSRLDRDQVNLERKEFGVIGKGRRPRIVFLSDRSVHWLERYISERTDDYQPLFIRHLGKQPTTKKLITHSTKGNKYRLTPRSIQRAVTKYAKRAKLPIKPTPHTLRHTFATDLLTSGADIRSVQEMLGHKNIATTQIYTHVTNPQLKKIHEQFHRGNKR</sequence>
<dbReference type="InterPro" id="IPR010998">
    <property type="entry name" value="Integrase_recombinase_N"/>
</dbReference>
<evidence type="ECO:0000259" key="5">
    <source>
        <dbReference type="PROSITE" id="PS51898"/>
    </source>
</evidence>
<organism evidence="7 8">
    <name type="scientific">Candidatus Roizmanbacteria bacterium CG22_combo_CG10-13_8_21_14_all_38_20</name>
    <dbReference type="NCBI Taxonomy" id="1974862"/>
    <lineage>
        <taxon>Bacteria</taxon>
        <taxon>Candidatus Roizmaniibacteriota</taxon>
    </lineage>
</organism>
<proteinExistence type="predicted"/>
<feature type="domain" description="Core-binding (CB)" evidence="6">
    <location>
        <begin position="2"/>
        <end position="95"/>
    </location>
</feature>
<keyword evidence="1" id="KW-0229">DNA integration</keyword>
<dbReference type="InterPro" id="IPR002104">
    <property type="entry name" value="Integrase_catalytic"/>
</dbReference>
<gene>
    <name evidence="7" type="ORF">COW99_04870</name>
</gene>
<evidence type="ECO:0000313" key="7">
    <source>
        <dbReference type="EMBL" id="PIP61317.1"/>
    </source>
</evidence>
<dbReference type="Gene3D" id="1.10.443.10">
    <property type="entry name" value="Intergrase catalytic core"/>
    <property type="match status" value="1"/>
</dbReference>
<dbReference type="CDD" id="cd00798">
    <property type="entry name" value="INT_XerDC_C"/>
    <property type="match status" value="1"/>
</dbReference>
<keyword evidence="2 4" id="KW-0238">DNA-binding</keyword>
<dbReference type="SUPFAM" id="SSF56349">
    <property type="entry name" value="DNA breaking-rejoining enzymes"/>
    <property type="match status" value="1"/>
</dbReference>
<dbReference type="Proteomes" id="UP000231246">
    <property type="component" value="Unassembled WGS sequence"/>
</dbReference>
<evidence type="ECO:0000256" key="1">
    <source>
        <dbReference type="ARBA" id="ARBA00022908"/>
    </source>
</evidence>
<evidence type="ECO:0000256" key="2">
    <source>
        <dbReference type="ARBA" id="ARBA00023125"/>
    </source>
</evidence>
<dbReference type="GO" id="GO:0015074">
    <property type="term" value="P:DNA integration"/>
    <property type="evidence" value="ECO:0007669"/>
    <property type="project" value="UniProtKB-KW"/>
</dbReference>
<feature type="domain" description="Tyr recombinase" evidence="5">
    <location>
        <begin position="115"/>
        <end position="309"/>
    </location>
</feature>
<evidence type="ECO:0000259" key="6">
    <source>
        <dbReference type="PROSITE" id="PS51900"/>
    </source>
</evidence>
<evidence type="ECO:0008006" key="9">
    <source>
        <dbReference type="Google" id="ProtNLM"/>
    </source>
</evidence>
<keyword evidence="3" id="KW-0233">DNA recombination</keyword>
<dbReference type="EMBL" id="PCTA01000030">
    <property type="protein sequence ID" value="PIP61317.1"/>
    <property type="molecule type" value="Genomic_DNA"/>
</dbReference>